<dbReference type="EMBL" id="KB446539">
    <property type="protein sequence ID" value="EME43843.1"/>
    <property type="molecule type" value="Genomic_DNA"/>
</dbReference>
<keyword evidence="3" id="KW-1185">Reference proteome</keyword>
<evidence type="ECO:0000313" key="3">
    <source>
        <dbReference type="Proteomes" id="UP000016933"/>
    </source>
</evidence>
<reference evidence="2 3" key="2">
    <citation type="journal article" date="2012" name="PLoS Pathog.">
        <title>Diverse lifestyles and strategies of plant pathogenesis encoded in the genomes of eighteen Dothideomycetes fungi.</title>
        <authorList>
            <person name="Ohm R.A."/>
            <person name="Feau N."/>
            <person name="Henrissat B."/>
            <person name="Schoch C.L."/>
            <person name="Horwitz B.A."/>
            <person name="Barry K.W."/>
            <person name="Condon B.J."/>
            <person name="Copeland A.C."/>
            <person name="Dhillon B."/>
            <person name="Glaser F."/>
            <person name="Hesse C.N."/>
            <person name="Kosti I."/>
            <person name="LaButti K."/>
            <person name="Lindquist E.A."/>
            <person name="Lucas S."/>
            <person name="Salamov A.A."/>
            <person name="Bradshaw R.E."/>
            <person name="Ciuffetti L."/>
            <person name="Hamelin R.C."/>
            <person name="Kema G.H.J."/>
            <person name="Lawrence C."/>
            <person name="Scott J.A."/>
            <person name="Spatafora J.W."/>
            <person name="Turgeon B.G."/>
            <person name="de Wit P.J.G.M."/>
            <person name="Zhong S."/>
            <person name="Goodwin S.B."/>
            <person name="Grigoriev I.V."/>
        </authorList>
    </citation>
    <scope>NUCLEOTIDE SEQUENCE [LARGE SCALE GENOMIC DNA]</scope>
    <source>
        <strain evidence="3">NZE10 / CBS 128990</strain>
    </source>
</reference>
<gene>
    <name evidence="2" type="ORF">DOTSEDRAFT_34412</name>
</gene>
<reference evidence="3" key="1">
    <citation type="journal article" date="2012" name="PLoS Genet.">
        <title>The genomes of the fungal plant pathogens Cladosporium fulvum and Dothistroma septosporum reveal adaptation to different hosts and lifestyles but also signatures of common ancestry.</title>
        <authorList>
            <person name="de Wit P.J.G.M."/>
            <person name="van der Burgt A."/>
            <person name="Oekmen B."/>
            <person name="Stergiopoulos I."/>
            <person name="Abd-Elsalam K.A."/>
            <person name="Aerts A.L."/>
            <person name="Bahkali A.H."/>
            <person name="Beenen H.G."/>
            <person name="Chettri P."/>
            <person name="Cox M.P."/>
            <person name="Datema E."/>
            <person name="de Vries R.P."/>
            <person name="Dhillon B."/>
            <person name="Ganley A.R."/>
            <person name="Griffiths S.A."/>
            <person name="Guo Y."/>
            <person name="Hamelin R.C."/>
            <person name="Henrissat B."/>
            <person name="Kabir M.S."/>
            <person name="Jashni M.K."/>
            <person name="Kema G."/>
            <person name="Klaubauf S."/>
            <person name="Lapidus A."/>
            <person name="Levasseur A."/>
            <person name="Lindquist E."/>
            <person name="Mehrabi R."/>
            <person name="Ohm R.A."/>
            <person name="Owen T.J."/>
            <person name="Salamov A."/>
            <person name="Schwelm A."/>
            <person name="Schijlen E."/>
            <person name="Sun H."/>
            <person name="van den Burg H.A."/>
            <person name="van Ham R.C.H.J."/>
            <person name="Zhang S."/>
            <person name="Goodwin S.B."/>
            <person name="Grigoriev I.V."/>
            <person name="Collemare J."/>
            <person name="Bradshaw R.E."/>
        </authorList>
    </citation>
    <scope>NUCLEOTIDE SEQUENCE [LARGE SCALE GENOMIC DNA]</scope>
    <source>
        <strain evidence="3">NZE10 / CBS 128990</strain>
    </source>
</reference>
<sequence>MHLQDLTDRYQVSKAGTSKVVTWLVQQGRHFCDISSITKPRETRLTRDSERIEAPATILSSARGLIELKQALVTAHESDSTNSTLVPAAVLELLDEVIAGRQACAEWYQQQIPNDESNMSHAHFIQTLQRVEELLRRLPILHKAAQKHINKKSTS</sequence>
<dbReference type="InterPro" id="IPR046539">
    <property type="entry name" value="DUF6604"/>
</dbReference>
<dbReference type="HOGENOM" id="CLU_1695424_0_0_1"/>
<accession>N1PLD3</accession>
<dbReference type="Proteomes" id="UP000016933">
    <property type="component" value="Unassembled WGS sequence"/>
</dbReference>
<name>N1PLD3_DOTSN</name>
<proteinExistence type="predicted"/>
<evidence type="ECO:0000259" key="1">
    <source>
        <dbReference type="Pfam" id="PF20253"/>
    </source>
</evidence>
<dbReference type="AlphaFoldDB" id="N1PLD3"/>
<dbReference type="Pfam" id="PF20253">
    <property type="entry name" value="DUF6604"/>
    <property type="match status" value="1"/>
</dbReference>
<protein>
    <recommendedName>
        <fullName evidence="1">DUF6604 domain-containing protein</fullName>
    </recommendedName>
</protein>
<evidence type="ECO:0000313" key="2">
    <source>
        <dbReference type="EMBL" id="EME43843.1"/>
    </source>
</evidence>
<feature type="domain" description="DUF6604" evidence="1">
    <location>
        <begin position="13"/>
        <end position="141"/>
    </location>
</feature>
<dbReference type="OrthoDB" id="3650886at2759"/>
<organism evidence="2 3">
    <name type="scientific">Dothistroma septosporum (strain NZE10 / CBS 128990)</name>
    <name type="common">Red band needle blight fungus</name>
    <name type="synonym">Mycosphaerella pini</name>
    <dbReference type="NCBI Taxonomy" id="675120"/>
    <lineage>
        <taxon>Eukaryota</taxon>
        <taxon>Fungi</taxon>
        <taxon>Dikarya</taxon>
        <taxon>Ascomycota</taxon>
        <taxon>Pezizomycotina</taxon>
        <taxon>Dothideomycetes</taxon>
        <taxon>Dothideomycetidae</taxon>
        <taxon>Mycosphaerellales</taxon>
        <taxon>Mycosphaerellaceae</taxon>
        <taxon>Dothistroma</taxon>
    </lineage>
</organism>
<dbReference type="PANTHER" id="PTHR38795:SF1">
    <property type="entry name" value="DUF6604 DOMAIN-CONTAINING PROTEIN"/>
    <property type="match status" value="1"/>
</dbReference>
<dbReference type="PANTHER" id="PTHR38795">
    <property type="entry name" value="DUF6604 DOMAIN-CONTAINING PROTEIN"/>
    <property type="match status" value="1"/>
</dbReference>